<dbReference type="EMBL" id="CP001804">
    <property type="protein sequence ID" value="ACY18617.1"/>
    <property type="molecule type" value="Genomic_DNA"/>
</dbReference>
<keyword evidence="1" id="KW-1133">Transmembrane helix</keyword>
<dbReference type="InterPro" id="IPR021362">
    <property type="entry name" value="DUF2834"/>
</dbReference>
<dbReference type="HOGENOM" id="CLU_144129_1_1_7"/>
<dbReference type="Pfam" id="PF11196">
    <property type="entry name" value="DUF2834"/>
    <property type="match status" value="1"/>
</dbReference>
<dbReference type="OrthoDB" id="2619901at2"/>
<feature type="transmembrane region" description="Helical" evidence="1">
    <location>
        <begin position="42"/>
        <end position="60"/>
    </location>
</feature>
<gene>
    <name evidence="2" type="ordered locus">Hoch_6142</name>
</gene>
<evidence type="ECO:0008006" key="4">
    <source>
        <dbReference type="Google" id="ProtNLM"/>
    </source>
</evidence>
<dbReference type="STRING" id="502025.Hoch_6142"/>
<sequence>MLFLALAVLGTLVPYAAFAPWVAEHGLDIPWLVSEMFATEVSRFFSLDVLVSALVVFAMVARGMKRGVPHAWTAIVGTLGVGVSLGLPLYLYLEARRHEASH</sequence>
<proteinExistence type="predicted"/>
<keyword evidence="1" id="KW-0812">Transmembrane</keyword>
<evidence type="ECO:0000256" key="1">
    <source>
        <dbReference type="SAM" id="Phobius"/>
    </source>
</evidence>
<dbReference type="AlphaFoldDB" id="D0LLC1"/>
<organism evidence="2 3">
    <name type="scientific">Haliangium ochraceum (strain DSM 14365 / JCM 11303 / SMP-2)</name>
    <dbReference type="NCBI Taxonomy" id="502025"/>
    <lineage>
        <taxon>Bacteria</taxon>
        <taxon>Pseudomonadati</taxon>
        <taxon>Myxococcota</taxon>
        <taxon>Polyangia</taxon>
        <taxon>Haliangiales</taxon>
        <taxon>Kofleriaceae</taxon>
        <taxon>Haliangium</taxon>
    </lineage>
</organism>
<accession>D0LLC1</accession>
<dbReference type="KEGG" id="hoh:Hoch_6142"/>
<name>D0LLC1_HALO1</name>
<evidence type="ECO:0000313" key="2">
    <source>
        <dbReference type="EMBL" id="ACY18617.1"/>
    </source>
</evidence>
<feature type="transmembrane region" description="Helical" evidence="1">
    <location>
        <begin position="72"/>
        <end position="93"/>
    </location>
</feature>
<reference evidence="2 3" key="1">
    <citation type="journal article" date="2010" name="Stand. Genomic Sci.">
        <title>Complete genome sequence of Haliangium ochraceum type strain (SMP-2).</title>
        <authorList>
            <consortium name="US DOE Joint Genome Institute (JGI-PGF)"/>
            <person name="Ivanova N."/>
            <person name="Daum C."/>
            <person name="Lang E."/>
            <person name="Abt B."/>
            <person name="Kopitz M."/>
            <person name="Saunders E."/>
            <person name="Lapidus A."/>
            <person name="Lucas S."/>
            <person name="Glavina Del Rio T."/>
            <person name="Nolan M."/>
            <person name="Tice H."/>
            <person name="Copeland A."/>
            <person name="Cheng J.F."/>
            <person name="Chen F."/>
            <person name="Bruce D."/>
            <person name="Goodwin L."/>
            <person name="Pitluck S."/>
            <person name="Mavromatis K."/>
            <person name="Pati A."/>
            <person name="Mikhailova N."/>
            <person name="Chen A."/>
            <person name="Palaniappan K."/>
            <person name="Land M."/>
            <person name="Hauser L."/>
            <person name="Chang Y.J."/>
            <person name="Jeffries C.D."/>
            <person name="Detter J.C."/>
            <person name="Brettin T."/>
            <person name="Rohde M."/>
            <person name="Goker M."/>
            <person name="Bristow J."/>
            <person name="Markowitz V."/>
            <person name="Eisen J.A."/>
            <person name="Hugenholtz P."/>
            <person name="Kyrpides N.C."/>
            <person name="Klenk H.P."/>
        </authorList>
    </citation>
    <scope>NUCLEOTIDE SEQUENCE [LARGE SCALE GENOMIC DNA]</scope>
    <source>
        <strain evidence="3">DSM 14365 / CIP 107738 / JCM 11303 / AJ 13395 / SMP-2</strain>
    </source>
</reference>
<protein>
    <recommendedName>
        <fullName evidence="4">DUF2834 domain-containing protein</fullName>
    </recommendedName>
</protein>
<keyword evidence="3" id="KW-1185">Reference proteome</keyword>
<evidence type="ECO:0000313" key="3">
    <source>
        <dbReference type="Proteomes" id="UP000001880"/>
    </source>
</evidence>
<keyword evidence="1" id="KW-0472">Membrane</keyword>
<dbReference type="RefSeq" id="WP_012831209.1">
    <property type="nucleotide sequence ID" value="NC_013440.1"/>
</dbReference>
<dbReference type="eggNOG" id="ENOG5031UJB">
    <property type="taxonomic scope" value="Bacteria"/>
</dbReference>
<dbReference type="Proteomes" id="UP000001880">
    <property type="component" value="Chromosome"/>
</dbReference>